<protein>
    <submittedName>
        <fullName evidence="1">Uncharacterized protein</fullName>
    </submittedName>
</protein>
<evidence type="ECO:0000313" key="1">
    <source>
        <dbReference type="EMBL" id="TYP98927.1"/>
    </source>
</evidence>
<evidence type="ECO:0000313" key="2">
    <source>
        <dbReference type="Proteomes" id="UP000323136"/>
    </source>
</evidence>
<gene>
    <name evidence="1" type="ORF">C7447_102245</name>
</gene>
<organism evidence="1 2">
    <name type="scientific">Tenacibaculum adriaticum</name>
    <dbReference type="NCBI Taxonomy" id="413713"/>
    <lineage>
        <taxon>Bacteria</taxon>
        <taxon>Pseudomonadati</taxon>
        <taxon>Bacteroidota</taxon>
        <taxon>Flavobacteriia</taxon>
        <taxon>Flavobacteriales</taxon>
        <taxon>Flavobacteriaceae</taxon>
        <taxon>Tenacibaculum</taxon>
    </lineage>
</organism>
<comment type="caution">
    <text evidence="1">The sequence shown here is derived from an EMBL/GenBank/DDBJ whole genome shotgun (WGS) entry which is preliminary data.</text>
</comment>
<accession>A0A5S5DSS0</accession>
<dbReference type="EMBL" id="VNIA01000002">
    <property type="protein sequence ID" value="TYP98927.1"/>
    <property type="molecule type" value="Genomic_DNA"/>
</dbReference>
<keyword evidence="2" id="KW-1185">Reference proteome</keyword>
<dbReference type="Proteomes" id="UP000323136">
    <property type="component" value="Unassembled WGS sequence"/>
</dbReference>
<dbReference type="RefSeq" id="WP_148869730.1">
    <property type="nucleotide sequence ID" value="NZ_VNIA01000002.1"/>
</dbReference>
<reference evidence="1 2" key="1">
    <citation type="submission" date="2019-07" db="EMBL/GenBank/DDBJ databases">
        <title>Genomic Encyclopedia of Type Strains, Phase IV (KMG-IV): sequencing the most valuable type-strain genomes for metagenomic binning, comparative biology and taxonomic classification.</title>
        <authorList>
            <person name="Goeker M."/>
        </authorList>
    </citation>
    <scope>NUCLEOTIDE SEQUENCE [LARGE SCALE GENOMIC DNA]</scope>
    <source>
        <strain evidence="1 2">DSM 18961</strain>
    </source>
</reference>
<proteinExistence type="predicted"/>
<sequence>MNTNTIQINGYSYSAVPVNFNFMDFLGPNGLTLPIKENQLLYGNISVTGEHVQPFMLGNQRKKLHVFGFDYIITDRNRKIENALFNQAHVDESLMFESWSSYMPMDEGFPYMSVIFDGLKLTAKEDFLFHDGNFENGDSGLS</sequence>
<dbReference type="AlphaFoldDB" id="A0A5S5DSS0"/>
<name>A0A5S5DSS0_9FLAO</name>